<reference evidence="3 4" key="1">
    <citation type="submission" date="2021-09" db="EMBL/GenBank/DDBJ databases">
        <title>Genomic insights and catalytic innovation underlie evolution of tropane alkaloids biosynthesis.</title>
        <authorList>
            <person name="Wang Y.-J."/>
            <person name="Tian T."/>
            <person name="Huang J.-P."/>
            <person name="Huang S.-X."/>
        </authorList>
    </citation>
    <scope>NUCLEOTIDE SEQUENCE [LARGE SCALE GENOMIC DNA]</scope>
    <source>
        <strain evidence="3">KIB-2018</strain>
        <tissue evidence="3">Leaf</tissue>
    </source>
</reference>
<comment type="caution">
    <text evidence="3">The sequence shown here is derived from an EMBL/GenBank/DDBJ whole genome shotgun (WGS) entry which is preliminary data.</text>
</comment>
<dbReference type="AlphaFoldDB" id="A0AAV8U3Y0"/>
<dbReference type="PANTHER" id="PTHR44259:SF114">
    <property type="entry name" value="OS06G0707300 PROTEIN"/>
    <property type="match status" value="1"/>
</dbReference>
<protein>
    <recommendedName>
        <fullName evidence="2">KIB1-4 beta-propeller domain-containing protein</fullName>
    </recommendedName>
</protein>
<proteinExistence type="predicted"/>
<evidence type="ECO:0000313" key="4">
    <source>
        <dbReference type="Proteomes" id="UP001159364"/>
    </source>
</evidence>
<dbReference type="PANTHER" id="PTHR44259">
    <property type="entry name" value="OS07G0183000 PROTEIN-RELATED"/>
    <property type="match status" value="1"/>
</dbReference>
<accession>A0AAV8U3Y0</accession>
<sequence>MDVDWTQLPPELVETIAKRQKIYADYIRLRSVCRTWRYSTIKYPDHLPPQLPWLMFPQRQPNPSRRALYNLSSGKFHFLNLPEASHNKRLCGSSHGWLTILDDSPTIVLVNPITREKVYLPPVSTFPNVIAFSYSNVGREYVTVRGLIDRERPETVSLRHMRDWFIKKLVLSSSPKRNRFATMAILHSSELAYCKQGDQSWTILETVLGYSEDVVYFNGLFYAVNKFGQTVVCDVSGDSPTVSFLVMTPQLGGDLQYLVGSGQELLLVTRYIDVEMDLDDVAEIPEHLGYKTRRFEVFRLNWRESEWERVRNLGDSMLFIGQNCSLSLQASDFSGCLGDRIYYTDDYSENSCYGERDMGIFKLEDESLETLPSSSRSLDSRPLWVSPNPS</sequence>
<evidence type="ECO:0000259" key="2">
    <source>
        <dbReference type="Pfam" id="PF03478"/>
    </source>
</evidence>
<dbReference type="InterPro" id="IPR050942">
    <property type="entry name" value="F-box_BR-signaling"/>
</dbReference>
<dbReference type="Proteomes" id="UP001159364">
    <property type="component" value="Linkage Group LG02"/>
</dbReference>
<dbReference type="Pfam" id="PF03478">
    <property type="entry name" value="Beta-prop_KIB1-4"/>
    <property type="match status" value="1"/>
</dbReference>
<dbReference type="InterPro" id="IPR005174">
    <property type="entry name" value="KIB1-4_b-propeller"/>
</dbReference>
<organism evidence="3 4">
    <name type="scientific">Erythroxylum novogranatense</name>
    <dbReference type="NCBI Taxonomy" id="1862640"/>
    <lineage>
        <taxon>Eukaryota</taxon>
        <taxon>Viridiplantae</taxon>
        <taxon>Streptophyta</taxon>
        <taxon>Embryophyta</taxon>
        <taxon>Tracheophyta</taxon>
        <taxon>Spermatophyta</taxon>
        <taxon>Magnoliopsida</taxon>
        <taxon>eudicotyledons</taxon>
        <taxon>Gunneridae</taxon>
        <taxon>Pentapetalae</taxon>
        <taxon>rosids</taxon>
        <taxon>fabids</taxon>
        <taxon>Malpighiales</taxon>
        <taxon>Erythroxylaceae</taxon>
        <taxon>Erythroxylum</taxon>
    </lineage>
</organism>
<feature type="domain" description="KIB1-4 beta-propeller" evidence="2">
    <location>
        <begin position="68"/>
        <end position="362"/>
    </location>
</feature>
<feature type="region of interest" description="Disordered" evidence="1">
    <location>
        <begin position="371"/>
        <end position="390"/>
    </location>
</feature>
<name>A0AAV8U3Y0_9ROSI</name>
<gene>
    <name evidence="3" type="ORF">K2173_027785</name>
</gene>
<evidence type="ECO:0000256" key="1">
    <source>
        <dbReference type="SAM" id="MobiDB-lite"/>
    </source>
</evidence>
<keyword evidence="4" id="KW-1185">Reference proteome</keyword>
<evidence type="ECO:0000313" key="3">
    <source>
        <dbReference type="EMBL" id="KAJ8772608.1"/>
    </source>
</evidence>
<dbReference type="EMBL" id="JAIWQS010000002">
    <property type="protein sequence ID" value="KAJ8772608.1"/>
    <property type="molecule type" value="Genomic_DNA"/>
</dbReference>
<feature type="compositionally biased region" description="Low complexity" evidence="1">
    <location>
        <begin position="371"/>
        <end position="383"/>
    </location>
</feature>